<dbReference type="EMBL" id="CP063413">
    <property type="protein sequence ID" value="QSZ37768.1"/>
    <property type="molecule type" value="Genomic_DNA"/>
</dbReference>
<dbReference type="OrthoDB" id="3545709at2759"/>
<dbReference type="Proteomes" id="UP000672032">
    <property type="component" value="Chromosome 9"/>
</dbReference>
<evidence type="ECO:0000313" key="1">
    <source>
        <dbReference type="EMBL" id="QSZ37768.1"/>
    </source>
</evidence>
<sequence>MPLEQPVVEQQIQSEAPMSSENIGIEMQQPCLPWVPRPTSVVVNPLDANAVDAHVANHAVRDESKGAWLEDDENEMMTI</sequence>
<name>A0A8A3PQK7_9HELO</name>
<protein>
    <submittedName>
        <fullName evidence="1">Uncharacterized protein</fullName>
    </submittedName>
</protein>
<gene>
    <name evidence="1" type="ORF">DSL72_008867</name>
</gene>
<proteinExistence type="predicted"/>
<dbReference type="AlphaFoldDB" id="A0A8A3PQK7"/>
<evidence type="ECO:0000313" key="2">
    <source>
        <dbReference type="Proteomes" id="UP000672032"/>
    </source>
</evidence>
<accession>A0A8A3PQK7</accession>
<reference evidence="1" key="1">
    <citation type="submission" date="2020-10" db="EMBL/GenBank/DDBJ databases">
        <title>Genome Sequence of Monilinia vaccinii-corymbosi Sheds Light on Mummy Berry Disease Infection of Blueberry and Mating Type.</title>
        <authorList>
            <person name="Yow A.G."/>
            <person name="Zhang Y."/>
            <person name="Bansal K."/>
            <person name="Eacker S.M."/>
            <person name="Sullivan S."/>
            <person name="Liachko I."/>
            <person name="Cubeta M.A."/>
            <person name="Rollins J.A."/>
            <person name="Ashrafi H."/>
        </authorList>
    </citation>
    <scope>NUCLEOTIDE SEQUENCE</scope>
    <source>
        <strain evidence="1">RL-1</strain>
    </source>
</reference>
<organism evidence="1 2">
    <name type="scientific">Monilinia vaccinii-corymbosi</name>
    <dbReference type="NCBI Taxonomy" id="61207"/>
    <lineage>
        <taxon>Eukaryota</taxon>
        <taxon>Fungi</taxon>
        <taxon>Dikarya</taxon>
        <taxon>Ascomycota</taxon>
        <taxon>Pezizomycotina</taxon>
        <taxon>Leotiomycetes</taxon>
        <taxon>Helotiales</taxon>
        <taxon>Sclerotiniaceae</taxon>
        <taxon>Monilinia</taxon>
    </lineage>
</organism>
<keyword evidence="2" id="KW-1185">Reference proteome</keyword>